<dbReference type="AlphaFoldDB" id="F9WWZ9"/>
<organism evidence="2 3">
    <name type="scientific">Zymoseptoria tritici (strain CBS 115943 / IPO323)</name>
    <name type="common">Speckled leaf blotch fungus</name>
    <name type="synonym">Septoria tritici</name>
    <dbReference type="NCBI Taxonomy" id="336722"/>
    <lineage>
        <taxon>Eukaryota</taxon>
        <taxon>Fungi</taxon>
        <taxon>Dikarya</taxon>
        <taxon>Ascomycota</taxon>
        <taxon>Pezizomycotina</taxon>
        <taxon>Dothideomycetes</taxon>
        <taxon>Dothideomycetidae</taxon>
        <taxon>Mycosphaerellales</taxon>
        <taxon>Mycosphaerellaceae</taxon>
        <taxon>Zymoseptoria</taxon>
    </lineage>
</organism>
<dbReference type="InParanoid" id="F9WWZ9"/>
<feature type="compositionally biased region" description="Polar residues" evidence="1">
    <location>
        <begin position="131"/>
        <end position="152"/>
    </location>
</feature>
<dbReference type="KEGG" id="ztr:MYCGRDRAFT_107589"/>
<sequence>MSLSCIFIRPGPRWWDTKGDIIFAMYLMRTMKLDYTGCAQEEVPEIGHSQDAVTGACEAVQEGCHFEARLSDDSLLSRECTLLAFASGLVFNFVLHLSGLLPRQLHPDILERLSCRFATHMAQPARKKQRTTSSVKSLSHSQSPTTIAATDPSSDDQIKTSESELSSEGTDNDAQTQPFRFLDLSPELRINIYEIVASAQSPIILSNKGHLQVDSRLCSVSRQVRSEYLSVFEDAPEITTVVSRFNFGPTISFINRLSEERVNKFSSFSKSPIKRTINIRLLLPGYVSSYERAEIQQFQGFLTSPPPRKKVRPNPVEELSSGKDQSDSEPRLSTTAHSDRSSFNDQTSPERASADQTYADRDTANQVPADQGSTPAMPFRFLDLAPELRDAIYQMDVTDHAPIILKRSGRLIVKSKLCAVSRQVRDEYLTALEYTPEIKTIVERFDLRPIVTFLNRLSQAHAHKLSRSAISPENRSITIIFKEPYRRSQFNDALLKRWLNRFETVNKRGLDMNFSYSFRASGRIISHTAQTTAHAFLTGLMAGYTGRAVEELQNVINSLAALYRNARRSGGSYWWPLVAVPGSA</sequence>
<dbReference type="EMBL" id="CM001196">
    <property type="protein sequence ID" value="EGP92031.1"/>
    <property type="molecule type" value="Genomic_DNA"/>
</dbReference>
<dbReference type="HOGENOM" id="CLU_467090_0_0_1"/>
<feature type="region of interest" description="Disordered" evidence="1">
    <location>
        <begin position="301"/>
        <end position="360"/>
    </location>
</feature>
<accession>F9WWZ9</accession>
<feature type="compositionally biased region" description="Polar residues" evidence="1">
    <location>
        <begin position="343"/>
        <end position="356"/>
    </location>
</feature>
<feature type="compositionally biased region" description="Basic and acidic residues" evidence="1">
    <location>
        <begin position="320"/>
        <end position="330"/>
    </location>
</feature>
<protein>
    <submittedName>
        <fullName evidence="2">Uncharacterized protein</fullName>
    </submittedName>
</protein>
<dbReference type="RefSeq" id="XP_003857055.1">
    <property type="nucleotide sequence ID" value="XM_003857007.1"/>
</dbReference>
<dbReference type="Proteomes" id="UP000008062">
    <property type="component" value="Chromosome 1"/>
</dbReference>
<name>F9WWZ9_ZYMTI</name>
<evidence type="ECO:0000256" key="1">
    <source>
        <dbReference type="SAM" id="MobiDB-lite"/>
    </source>
</evidence>
<evidence type="ECO:0000313" key="2">
    <source>
        <dbReference type="EMBL" id="EGP92031.1"/>
    </source>
</evidence>
<gene>
    <name evidence="2" type="ORF">MYCGRDRAFT_107589</name>
</gene>
<reference evidence="2 3" key="1">
    <citation type="journal article" date="2011" name="PLoS Genet.">
        <title>Finished genome of the fungal wheat pathogen Mycosphaerella graminicola reveals dispensome structure, chromosome plasticity, and stealth pathogenesis.</title>
        <authorList>
            <person name="Goodwin S.B."/>
            <person name="Ben M'barek S."/>
            <person name="Dhillon B."/>
            <person name="Wittenberg A.H.J."/>
            <person name="Crane C.F."/>
            <person name="Hane J.K."/>
            <person name="Foster A.J."/>
            <person name="Van der Lee T.A.J."/>
            <person name="Grimwood J."/>
            <person name="Aerts A."/>
            <person name="Antoniw J."/>
            <person name="Bailey A."/>
            <person name="Bluhm B."/>
            <person name="Bowler J."/>
            <person name="Bristow J."/>
            <person name="van der Burgt A."/>
            <person name="Canto-Canche B."/>
            <person name="Churchill A.C.L."/>
            <person name="Conde-Ferraez L."/>
            <person name="Cools H.J."/>
            <person name="Coutinho P.M."/>
            <person name="Csukai M."/>
            <person name="Dehal P."/>
            <person name="De Wit P."/>
            <person name="Donzelli B."/>
            <person name="van de Geest H.C."/>
            <person name="van Ham R.C.H.J."/>
            <person name="Hammond-Kosack K.E."/>
            <person name="Henrissat B."/>
            <person name="Kilian A."/>
            <person name="Kobayashi A.K."/>
            <person name="Koopmann E."/>
            <person name="Kourmpetis Y."/>
            <person name="Kuzniar A."/>
            <person name="Lindquist E."/>
            <person name="Lombard V."/>
            <person name="Maliepaard C."/>
            <person name="Martins N."/>
            <person name="Mehrabi R."/>
            <person name="Nap J.P.H."/>
            <person name="Ponomarenko A."/>
            <person name="Rudd J.J."/>
            <person name="Salamov A."/>
            <person name="Schmutz J."/>
            <person name="Schouten H.J."/>
            <person name="Shapiro H."/>
            <person name="Stergiopoulos I."/>
            <person name="Torriani S.F.F."/>
            <person name="Tu H."/>
            <person name="de Vries R.P."/>
            <person name="Waalwijk C."/>
            <person name="Ware S.B."/>
            <person name="Wiebenga A."/>
            <person name="Zwiers L.-H."/>
            <person name="Oliver R.P."/>
            <person name="Grigoriev I.V."/>
            <person name="Kema G.H.J."/>
        </authorList>
    </citation>
    <scope>NUCLEOTIDE SEQUENCE [LARGE SCALE GENOMIC DNA]</scope>
    <source>
        <strain evidence="3">CBS 115943 / IPO323</strain>
    </source>
</reference>
<dbReference type="OrthoDB" id="3648900at2759"/>
<evidence type="ECO:0000313" key="3">
    <source>
        <dbReference type="Proteomes" id="UP000008062"/>
    </source>
</evidence>
<dbReference type="InterPro" id="IPR038883">
    <property type="entry name" value="AN11006-like"/>
</dbReference>
<dbReference type="PANTHER" id="PTHR42085:SF2">
    <property type="entry name" value="F-BOX DOMAIN-CONTAINING PROTEIN"/>
    <property type="match status" value="1"/>
</dbReference>
<feature type="region of interest" description="Disordered" evidence="1">
    <location>
        <begin position="121"/>
        <end position="176"/>
    </location>
</feature>
<dbReference type="GeneID" id="13398842"/>
<dbReference type="eggNOG" id="ENOG502R9VY">
    <property type="taxonomic scope" value="Eukaryota"/>
</dbReference>
<dbReference type="PANTHER" id="PTHR42085">
    <property type="entry name" value="F-BOX DOMAIN-CONTAINING PROTEIN"/>
    <property type="match status" value="1"/>
</dbReference>
<proteinExistence type="predicted"/>
<keyword evidence="3" id="KW-1185">Reference proteome</keyword>
<feature type="compositionally biased region" description="Polar residues" evidence="1">
    <location>
        <begin position="163"/>
        <end position="176"/>
    </location>
</feature>